<evidence type="ECO:0000256" key="4">
    <source>
        <dbReference type="ARBA" id="ARBA00022692"/>
    </source>
</evidence>
<feature type="transmembrane region" description="Helical" evidence="8">
    <location>
        <begin position="52"/>
        <end position="74"/>
    </location>
</feature>
<dbReference type="AlphaFoldDB" id="A0A1M4VAB6"/>
<dbReference type="Proteomes" id="UP000184517">
    <property type="component" value="Unassembled WGS sequence"/>
</dbReference>
<keyword evidence="5 8" id="KW-1133">Transmembrane helix</keyword>
<evidence type="ECO:0000256" key="8">
    <source>
        <dbReference type="SAM" id="Phobius"/>
    </source>
</evidence>
<dbReference type="PANTHER" id="PTHR33362:SF5">
    <property type="entry name" value="C4-DICARBOXYLATE TRAP TRANSPORTER LARGE PERMEASE PROTEIN DCTM"/>
    <property type="match status" value="1"/>
</dbReference>
<dbReference type="Pfam" id="PF06808">
    <property type="entry name" value="DctM"/>
    <property type="match status" value="1"/>
</dbReference>
<keyword evidence="3 7" id="KW-0997">Cell inner membrane</keyword>
<dbReference type="PANTHER" id="PTHR33362">
    <property type="entry name" value="SIALIC ACID TRAP TRANSPORTER PERMEASE PROTEIN SIAT-RELATED"/>
    <property type="match status" value="1"/>
</dbReference>
<comment type="function">
    <text evidence="7">Part of the tripartite ATP-independent periplasmic (TRAP) transport system.</text>
</comment>
<evidence type="ECO:0000256" key="1">
    <source>
        <dbReference type="ARBA" id="ARBA00004429"/>
    </source>
</evidence>
<keyword evidence="2" id="KW-1003">Cell membrane</keyword>
<sequence length="135" mass="14443">MSVQYVTLSILGSMIVLMMLGLPLAFVTMAIAIVTTLAVIGPDGITLIAARMYTFVMEPSLLAVPMFVLMAAFMERSGVAKDLFNAMYVWSGRLRGGVAIQTMFVAVLLAAITGIVGGETVMLGLAWLPCRNCYV</sequence>
<proteinExistence type="predicted"/>
<dbReference type="InterPro" id="IPR010656">
    <property type="entry name" value="DctM"/>
</dbReference>
<keyword evidence="7" id="KW-0813">Transport</keyword>
<accession>A0A1M4VAB6</accession>
<keyword evidence="6 8" id="KW-0472">Membrane</keyword>
<dbReference type="GO" id="GO:0005886">
    <property type="term" value="C:plasma membrane"/>
    <property type="evidence" value="ECO:0007669"/>
    <property type="project" value="UniProtKB-SubCell"/>
</dbReference>
<reference evidence="11" key="1">
    <citation type="submission" date="2016-11" db="EMBL/GenBank/DDBJ databases">
        <authorList>
            <person name="Varghese N."/>
            <person name="Submissions S."/>
        </authorList>
    </citation>
    <scope>NUCLEOTIDE SEQUENCE [LARGE SCALE GENOMIC DNA]</scope>
    <source>
        <strain evidence="11">DSM 16579</strain>
    </source>
</reference>
<gene>
    <name evidence="10" type="ORF">SAMN02745753_00605</name>
</gene>
<evidence type="ECO:0000256" key="6">
    <source>
        <dbReference type="ARBA" id="ARBA00023136"/>
    </source>
</evidence>
<organism evidence="10 11">
    <name type="scientific">Marinomonas polaris DSM 16579</name>
    <dbReference type="NCBI Taxonomy" id="1122206"/>
    <lineage>
        <taxon>Bacteria</taxon>
        <taxon>Pseudomonadati</taxon>
        <taxon>Pseudomonadota</taxon>
        <taxon>Gammaproteobacteria</taxon>
        <taxon>Oceanospirillales</taxon>
        <taxon>Oceanospirillaceae</taxon>
        <taxon>Marinomonas</taxon>
    </lineage>
</organism>
<feature type="transmembrane region" description="Helical" evidence="8">
    <location>
        <begin position="15"/>
        <end position="40"/>
    </location>
</feature>
<evidence type="ECO:0000256" key="7">
    <source>
        <dbReference type="RuleBase" id="RU369079"/>
    </source>
</evidence>
<feature type="transmembrane region" description="Helical" evidence="8">
    <location>
        <begin position="94"/>
        <end position="116"/>
    </location>
</feature>
<dbReference type="RefSeq" id="WP_342742463.1">
    <property type="nucleotide sequence ID" value="NZ_FQVF01000003.1"/>
</dbReference>
<dbReference type="EMBL" id="FQVF01000003">
    <property type="protein sequence ID" value="SHE65894.1"/>
    <property type="molecule type" value="Genomic_DNA"/>
</dbReference>
<keyword evidence="11" id="KW-1185">Reference proteome</keyword>
<keyword evidence="4 8" id="KW-0812">Transmembrane</keyword>
<dbReference type="InterPro" id="IPR004681">
    <property type="entry name" value="TRAP_DctM"/>
</dbReference>
<evidence type="ECO:0000256" key="3">
    <source>
        <dbReference type="ARBA" id="ARBA00022519"/>
    </source>
</evidence>
<evidence type="ECO:0000256" key="5">
    <source>
        <dbReference type="ARBA" id="ARBA00022989"/>
    </source>
</evidence>
<dbReference type="STRING" id="1122206.SAMN02745753_00605"/>
<evidence type="ECO:0000313" key="11">
    <source>
        <dbReference type="Proteomes" id="UP000184517"/>
    </source>
</evidence>
<evidence type="ECO:0000313" key="10">
    <source>
        <dbReference type="EMBL" id="SHE65894.1"/>
    </source>
</evidence>
<protein>
    <submittedName>
        <fullName evidence="10">Tripartite ATP-independent transporter, DctM component</fullName>
    </submittedName>
</protein>
<dbReference type="GO" id="GO:0022857">
    <property type="term" value="F:transmembrane transporter activity"/>
    <property type="evidence" value="ECO:0007669"/>
    <property type="project" value="UniProtKB-UniRule"/>
</dbReference>
<feature type="domain" description="TRAP C4-dicarboxylate transport system permease DctM subunit" evidence="9">
    <location>
        <begin position="11"/>
        <end position="129"/>
    </location>
</feature>
<comment type="subcellular location">
    <subcellularLocation>
        <location evidence="1 7">Cell inner membrane</location>
        <topology evidence="1 7">Multi-pass membrane protein</topology>
    </subcellularLocation>
</comment>
<evidence type="ECO:0000256" key="2">
    <source>
        <dbReference type="ARBA" id="ARBA00022475"/>
    </source>
</evidence>
<name>A0A1M4VAB6_9GAMM</name>
<evidence type="ECO:0000259" key="9">
    <source>
        <dbReference type="Pfam" id="PF06808"/>
    </source>
</evidence>